<dbReference type="PRINTS" id="PR00778">
    <property type="entry name" value="HTHARSR"/>
</dbReference>
<dbReference type="PANTHER" id="PTHR43031:SF1">
    <property type="entry name" value="PYRIDINE NUCLEOTIDE-DISULPHIDE OXIDOREDUCTASE"/>
    <property type="match status" value="1"/>
</dbReference>
<organism evidence="4 5">
    <name type="scientific">Aeribacillus alveayuensis</name>
    <dbReference type="NCBI Taxonomy" id="279215"/>
    <lineage>
        <taxon>Bacteria</taxon>
        <taxon>Bacillati</taxon>
        <taxon>Bacillota</taxon>
        <taxon>Bacilli</taxon>
        <taxon>Bacillales</taxon>
        <taxon>Bacillaceae</taxon>
        <taxon>Aeribacillus</taxon>
    </lineage>
</organism>
<keyword evidence="1" id="KW-0238">DNA-binding</keyword>
<dbReference type="CDD" id="cd00090">
    <property type="entry name" value="HTH_ARSR"/>
    <property type="match status" value="1"/>
</dbReference>
<dbReference type="InterPro" id="IPR011991">
    <property type="entry name" value="ArsR-like_HTH"/>
</dbReference>
<evidence type="ECO:0000259" key="3">
    <source>
        <dbReference type="PROSITE" id="PS50987"/>
    </source>
</evidence>
<dbReference type="Pfam" id="PF01022">
    <property type="entry name" value="HTH_5"/>
    <property type="match status" value="1"/>
</dbReference>
<comment type="caution">
    <text evidence="4">The sequence shown here is derived from an EMBL/GenBank/DDBJ whole genome shotgun (WGS) entry which is preliminary data.</text>
</comment>
<reference evidence="4 5" key="1">
    <citation type="submission" date="2023-07" db="EMBL/GenBank/DDBJ databases">
        <title>Genomic Encyclopedia of Type Strains, Phase IV (KMG-IV): sequencing the most valuable type-strain genomes for metagenomic binning, comparative biology and taxonomic classification.</title>
        <authorList>
            <person name="Goeker M."/>
        </authorList>
    </citation>
    <scope>NUCLEOTIDE SEQUENCE [LARGE SCALE GENOMIC DNA]</scope>
    <source>
        <strain evidence="4 5">DSM 19092</strain>
    </source>
</reference>
<dbReference type="Gene3D" id="1.10.10.10">
    <property type="entry name" value="Winged helix-like DNA-binding domain superfamily/Winged helix DNA-binding domain"/>
    <property type="match status" value="1"/>
</dbReference>
<gene>
    <name evidence="4" type="ORF">J2S06_000044</name>
</gene>
<dbReference type="RefSeq" id="WP_419150907.1">
    <property type="nucleotide sequence ID" value="NZ_JAUSTR010000001.1"/>
</dbReference>
<accession>A0ABT9VJ19</accession>
<dbReference type="PROSITE" id="PS50206">
    <property type="entry name" value="RHODANESE_3"/>
    <property type="match status" value="1"/>
</dbReference>
<evidence type="ECO:0000256" key="1">
    <source>
        <dbReference type="ARBA" id="ARBA00023125"/>
    </source>
</evidence>
<dbReference type="Pfam" id="PF00581">
    <property type="entry name" value="Rhodanese"/>
    <property type="match status" value="1"/>
</dbReference>
<dbReference type="EMBL" id="JAUSTR010000001">
    <property type="protein sequence ID" value="MDQ0160974.1"/>
    <property type="molecule type" value="Genomic_DNA"/>
</dbReference>
<dbReference type="PANTHER" id="PTHR43031">
    <property type="entry name" value="FAD-DEPENDENT OXIDOREDUCTASE"/>
    <property type="match status" value="1"/>
</dbReference>
<dbReference type="SUPFAM" id="SSF52821">
    <property type="entry name" value="Rhodanese/Cell cycle control phosphatase"/>
    <property type="match status" value="1"/>
</dbReference>
<protein>
    <submittedName>
        <fullName evidence="4">Rhodanese-related sulfurtransferase/biotin operon repressor</fullName>
    </submittedName>
</protein>
<dbReference type="InterPro" id="IPR036388">
    <property type="entry name" value="WH-like_DNA-bd_sf"/>
</dbReference>
<dbReference type="SMART" id="SM00418">
    <property type="entry name" value="HTH_ARSR"/>
    <property type="match status" value="1"/>
</dbReference>
<feature type="domain" description="Rhodanese" evidence="2">
    <location>
        <begin position="130"/>
        <end position="215"/>
    </location>
</feature>
<dbReference type="InterPro" id="IPR036873">
    <property type="entry name" value="Rhodanese-like_dom_sf"/>
</dbReference>
<dbReference type="InterPro" id="IPR050229">
    <property type="entry name" value="GlpE_sulfurtransferase"/>
</dbReference>
<proteinExistence type="predicted"/>
<dbReference type="InterPro" id="IPR036390">
    <property type="entry name" value="WH_DNA-bd_sf"/>
</dbReference>
<dbReference type="CDD" id="cd00158">
    <property type="entry name" value="RHOD"/>
    <property type="match status" value="1"/>
</dbReference>
<dbReference type="SUPFAM" id="SSF46785">
    <property type="entry name" value="Winged helix' DNA-binding domain"/>
    <property type="match status" value="1"/>
</dbReference>
<feature type="domain" description="HTH arsR-type" evidence="3">
    <location>
        <begin position="6"/>
        <end position="100"/>
    </location>
</feature>
<name>A0ABT9VJ19_9BACI</name>
<evidence type="ECO:0000259" key="2">
    <source>
        <dbReference type="PROSITE" id="PS50206"/>
    </source>
</evidence>
<dbReference type="SMART" id="SM00450">
    <property type="entry name" value="RHOD"/>
    <property type="match status" value="1"/>
</dbReference>
<dbReference type="PROSITE" id="PS50987">
    <property type="entry name" value="HTH_ARSR_2"/>
    <property type="match status" value="1"/>
</dbReference>
<keyword evidence="5" id="KW-1185">Reference proteome</keyword>
<evidence type="ECO:0000313" key="4">
    <source>
        <dbReference type="EMBL" id="MDQ0160974.1"/>
    </source>
</evidence>
<dbReference type="Proteomes" id="UP001225646">
    <property type="component" value="Unassembled WGS sequence"/>
</dbReference>
<dbReference type="InterPro" id="IPR001763">
    <property type="entry name" value="Rhodanese-like_dom"/>
</dbReference>
<dbReference type="NCBIfam" id="NF033788">
    <property type="entry name" value="HTH_metalloreg"/>
    <property type="match status" value="1"/>
</dbReference>
<evidence type="ECO:0000313" key="5">
    <source>
        <dbReference type="Proteomes" id="UP001225646"/>
    </source>
</evidence>
<dbReference type="InterPro" id="IPR001845">
    <property type="entry name" value="HTH_ArsR_DNA-bd_dom"/>
</dbReference>
<sequence>MEPREFKDFIYGEFARIGKALSSPKRLELLDLLTQGPKSVEYLATETKMSVANTSKHLQTLLEAKLVMFAKEKNYVIYRLASEKVRNLVLALRKTAEDRIAEINYVRNDFILRKNKLKTITIEDLIKKMEEGSIILIDVRPVDEYESGHIPNSISMPTSELEERLSSLPKEKEIVAYCRGPYCVYATEAVELLRSKGYNALLLEVGVNEWKQIQH</sequence>
<dbReference type="Gene3D" id="3.40.250.10">
    <property type="entry name" value="Rhodanese-like domain"/>
    <property type="match status" value="1"/>
</dbReference>